<gene>
    <name evidence="3" type="primary">yqiC</name>
    <name evidence="1" type="synonym">ubiK</name>
    <name evidence="2" type="ORF">Lmor_0209</name>
    <name evidence="3" type="ORF">NCTC12239_02722</name>
</gene>
<dbReference type="PANTHER" id="PTHR38040">
    <property type="entry name" value="UBIQUINONE BIOSYNTHESIS ACCESSORY FACTOR UBIK"/>
    <property type="match status" value="1"/>
</dbReference>
<evidence type="ECO:0000256" key="1">
    <source>
        <dbReference type="HAMAP-Rule" id="MF_02216"/>
    </source>
</evidence>
<dbReference type="OrthoDB" id="5297354at2"/>
<proteinExistence type="inferred from homology"/>
<feature type="coiled-coil region" evidence="1">
    <location>
        <begin position="59"/>
        <end position="86"/>
    </location>
</feature>
<keyword evidence="1" id="KW-0175">Coiled coil</keyword>
<reference evidence="3 5" key="2">
    <citation type="submission" date="2018-06" db="EMBL/GenBank/DDBJ databases">
        <authorList>
            <consortium name="Pathogen Informatics"/>
            <person name="Doyle S."/>
        </authorList>
    </citation>
    <scope>NUCLEOTIDE SEQUENCE [LARGE SCALE GENOMIC DNA]</scope>
    <source>
        <strain evidence="3 5">NCTC12239</strain>
    </source>
</reference>
<dbReference type="Proteomes" id="UP000254040">
    <property type="component" value="Unassembled WGS sequence"/>
</dbReference>
<keyword evidence="1" id="KW-0831">Ubiquinone biosynthesis</keyword>
<dbReference type="InterPro" id="IPR007475">
    <property type="entry name" value="UbiK"/>
</dbReference>
<evidence type="ECO:0000313" key="4">
    <source>
        <dbReference type="Proteomes" id="UP000054985"/>
    </source>
</evidence>
<keyword evidence="1" id="KW-0963">Cytoplasm</keyword>
<dbReference type="PANTHER" id="PTHR38040:SF1">
    <property type="entry name" value="UBIQUINONE BIOSYNTHESIS ACCESSORY FACTOR UBIK"/>
    <property type="match status" value="1"/>
</dbReference>
<dbReference type="Pfam" id="PF04380">
    <property type="entry name" value="BMFP"/>
    <property type="match status" value="1"/>
</dbReference>
<dbReference type="EMBL" id="UGOG01000001">
    <property type="protein sequence ID" value="STX63774.1"/>
    <property type="molecule type" value="Genomic_DNA"/>
</dbReference>
<comment type="similarity">
    <text evidence="1">Belongs to the UbiK family.</text>
</comment>
<protein>
    <recommendedName>
        <fullName evidence="1">Ubiquinone biosynthesis accessory factor UbiK</fullName>
    </recommendedName>
</protein>
<accession>A0A378JYZ6</accession>
<comment type="pathway">
    <text evidence="1">Cofactor biosynthesis; ubiquinone biosynthesis.</text>
</comment>
<evidence type="ECO:0000313" key="2">
    <source>
        <dbReference type="EMBL" id="KTD38806.1"/>
    </source>
</evidence>
<name>A0A378JYZ6_9GAMM</name>
<keyword evidence="4" id="KW-1185">Reference proteome</keyword>
<dbReference type="STRING" id="39962.Lmor_0209"/>
<reference evidence="2 4" key="1">
    <citation type="submission" date="2015-11" db="EMBL/GenBank/DDBJ databases">
        <title>Genomic analysis of 38 Legionella species identifies large and diverse effector repertoires.</title>
        <authorList>
            <person name="Burstein D."/>
            <person name="Amaro F."/>
            <person name="Zusman T."/>
            <person name="Lifshitz Z."/>
            <person name="Cohen O."/>
            <person name="Gilbert J.A."/>
            <person name="Pupko T."/>
            <person name="Shuman H.A."/>
            <person name="Segal G."/>
        </authorList>
    </citation>
    <scope>NUCLEOTIDE SEQUENCE [LARGE SCALE GENOMIC DNA]</scope>
    <source>
        <strain evidence="2 4">ATCC 43877</strain>
    </source>
</reference>
<comment type="subcellular location">
    <subcellularLocation>
        <location evidence="1">Cytoplasm</location>
    </subcellularLocation>
</comment>
<dbReference type="AlphaFoldDB" id="A0A378JYZ6"/>
<dbReference type="GO" id="GO:0006744">
    <property type="term" value="P:ubiquinone biosynthetic process"/>
    <property type="evidence" value="ECO:0007669"/>
    <property type="project" value="UniProtKB-UniRule"/>
</dbReference>
<dbReference type="Proteomes" id="UP000054985">
    <property type="component" value="Unassembled WGS sequence"/>
</dbReference>
<dbReference type="GO" id="GO:0005829">
    <property type="term" value="C:cytosol"/>
    <property type="evidence" value="ECO:0007669"/>
    <property type="project" value="TreeGrafter"/>
</dbReference>
<comment type="function">
    <text evidence="1">Required for efficient ubiquinone (coenzyme Q) biosynthesis. UbiK is probably an accessory factor of Ubi enzymes and facilitates ubiquinone biosynthesis by acting as an assembly factor, a targeting factor, or both.</text>
</comment>
<dbReference type="EMBL" id="LNYN01000006">
    <property type="protein sequence ID" value="KTD38806.1"/>
    <property type="molecule type" value="Genomic_DNA"/>
</dbReference>
<dbReference type="UniPathway" id="UPA00232"/>
<organism evidence="3 5">
    <name type="scientific">Legionella moravica</name>
    <dbReference type="NCBI Taxonomy" id="39962"/>
    <lineage>
        <taxon>Bacteria</taxon>
        <taxon>Pseudomonadati</taxon>
        <taxon>Pseudomonadota</taxon>
        <taxon>Gammaproteobacteria</taxon>
        <taxon>Legionellales</taxon>
        <taxon>Legionellaceae</taxon>
        <taxon>Legionella</taxon>
    </lineage>
</organism>
<dbReference type="RefSeq" id="WP_028383723.1">
    <property type="nucleotide sequence ID" value="NZ_CAAAJG010000006.1"/>
</dbReference>
<evidence type="ECO:0000313" key="5">
    <source>
        <dbReference type="Proteomes" id="UP000254040"/>
    </source>
</evidence>
<sequence length="87" mass="10309">MFNTKQFDELAQMLFATLPSSLQNIENDIQQKFKEVLQATFTRMDLITRDEFDVQCKVLARTREKLEQLQKQVDDLLTTQENKNQEP</sequence>
<evidence type="ECO:0000313" key="3">
    <source>
        <dbReference type="EMBL" id="STX63774.1"/>
    </source>
</evidence>
<dbReference type="HAMAP" id="MF_02216">
    <property type="entry name" value="UbiK"/>
    <property type="match status" value="1"/>
</dbReference>